<reference evidence="2" key="1">
    <citation type="journal article" date="2011" name="PLoS Genet.">
        <title>Azospirillum genomes reveal transition of bacteria from aquatic to terrestrial environments.</title>
        <authorList>
            <person name="Wisniewski-Dye F."/>
            <person name="Borziak K."/>
            <person name="Khalsa-Moyers G."/>
            <person name="Alexandre G."/>
            <person name="Sukharnikov L.O."/>
            <person name="Wuichet K."/>
            <person name="Hurst G.B."/>
            <person name="McDonald W.H."/>
            <person name="Robertson J.S."/>
            <person name="Barbe V."/>
            <person name="Calteau A."/>
            <person name="Rouy Z."/>
            <person name="Mangenot S."/>
            <person name="Prigent-Combaret C."/>
            <person name="Normand P."/>
            <person name="Boyer M."/>
            <person name="Siguier P."/>
            <person name="Dessaux Y."/>
            <person name="Elmerich C."/>
            <person name="Condemine G."/>
            <person name="Krishnen G."/>
            <person name="Kennedy I."/>
            <person name="Paterson A.H."/>
            <person name="Gonzalez V."/>
            <person name="Mavingui P."/>
            <person name="Zhulin I.B."/>
        </authorList>
    </citation>
    <scope>NUCLEOTIDE SEQUENCE [LARGE SCALE GENOMIC DNA]</scope>
    <source>
        <strain evidence="2">4B</strain>
    </source>
</reference>
<evidence type="ECO:0000313" key="1">
    <source>
        <dbReference type="EMBL" id="CBS87314.1"/>
    </source>
</evidence>
<organism evidence="1 2">
    <name type="scientific">Azospirillum lipoferum (strain 4B)</name>
    <dbReference type="NCBI Taxonomy" id="862719"/>
    <lineage>
        <taxon>Bacteria</taxon>
        <taxon>Pseudomonadati</taxon>
        <taxon>Pseudomonadota</taxon>
        <taxon>Alphaproteobacteria</taxon>
        <taxon>Rhodospirillales</taxon>
        <taxon>Azospirillaceae</taxon>
        <taxon>Azospirillum</taxon>
    </lineage>
</organism>
<gene>
    <name evidence="1" type="ordered locus">AZOLI_2079</name>
</gene>
<dbReference type="AlphaFoldDB" id="G7Z8L1"/>
<dbReference type="Proteomes" id="UP000005667">
    <property type="component" value="Chromosome"/>
</dbReference>
<dbReference type="EMBL" id="FQ311868">
    <property type="protein sequence ID" value="CBS87314.1"/>
    <property type="molecule type" value="Genomic_DNA"/>
</dbReference>
<dbReference type="HOGENOM" id="CLU_2630510_0_0_5"/>
<dbReference type="STRING" id="862719.AZOLI_2079"/>
<proteinExistence type="predicted"/>
<evidence type="ECO:0000313" key="2">
    <source>
        <dbReference type="Proteomes" id="UP000005667"/>
    </source>
</evidence>
<name>G7Z8L1_AZOL4</name>
<accession>G7Z8L1</accession>
<keyword evidence="2" id="KW-1185">Reference proteome</keyword>
<protein>
    <submittedName>
        <fullName evidence="1">Uncharacterized protein</fullName>
    </submittedName>
</protein>
<dbReference type="OrthoDB" id="1826980at2"/>
<dbReference type="KEGG" id="ali:AZOLI_2079"/>
<sequence>MIIKTTQRGDAAWLSAHLTRTDANEAVTIIDGRGVVALDVHVALRQFEAQWRIANSYRIQKFLTRVVSQGIEAAALV</sequence>
<dbReference type="RefSeq" id="WP_014248305.1">
    <property type="nucleotide sequence ID" value="NC_016622.1"/>
</dbReference>